<dbReference type="EMBL" id="MCSI01000148">
    <property type="protein sequence ID" value="PME59981.1"/>
    <property type="molecule type" value="Genomic_DNA"/>
</dbReference>
<evidence type="ECO:0000256" key="1">
    <source>
        <dbReference type="SAM" id="MobiDB-lite"/>
    </source>
</evidence>
<protein>
    <submittedName>
        <fullName evidence="2">Uncharacterized protein</fullName>
    </submittedName>
</protein>
<evidence type="ECO:0000313" key="3">
    <source>
        <dbReference type="Proteomes" id="UP000235778"/>
    </source>
</evidence>
<name>A0A1B9PUF1_9VIBR</name>
<reference evidence="3" key="1">
    <citation type="submission" date="2016-07" db="EMBL/GenBank/DDBJ databases">
        <title>Nontailed viruses are major unrecognized killers of bacteria in the ocean.</title>
        <authorList>
            <person name="Kauffman K."/>
            <person name="Hussain F."/>
            <person name="Yang J."/>
            <person name="Arevalo P."/>
            <person name="Brown J."/>
            <person name="Cutler M."/>
            <person name="Kelly L."/>
            <person name="Polz M.F."/>
        </authorList>
    </citation>
    <scope>NUCLEOTIDE SEQUENCE [LARGE SCALE GENOMIC DNA]</scope>
    <source>
        <strain evidence="3">10N.286.55.C1</strain>
    </source>
</reference>
<organism evidence="2 3">
    <name type="scientific">Vibrio lentus</name>
    <dbReference type="NCBI Taxonomy" id="136468"/>
    <lineage>
        <taxon>Bacteria</taxon>
        <taxon>Pseudomonadati</taxon>
        <taxon>Pseudomonadota</taxon>
        <taxon>Gammaproteobacteria</taxon>
        <taxon>Vibrionales</taxon>
        <taxon>Vibrionaceae</taxon>
        <taxon>Vibrio</taxon>
    </lineage>
</organism>
<dbReference type="Proteomes" id="UP000235778">
    <property type="component" value="Unassembled WGS sequence"/>
</dbReference>
<sequence length="61" mass="7153">MVESKKIAIRKIGNREIKNRKEKAPFPLREPGLVGRSEPVWRSSRNEHISDSPLHSYRKNE</sequence>
<gene>
    <name evidence="2" type="ORF">BCV30_13875</name>
</gene>
<dbReference type="AlphaFoldDB" id="A0A1B9PUF1"/>
<accession>A0A1B9PUF1</accession>
<feature type="region of interest" description="Disordered" evidence="1">
    <location>
        <begin position="20"/>
        <end position="61"/>
    </location>
</feature>
<comment type="caution">
    <text evidence="2">The sequence shown here is derived from an EMBL/GenBank/DDBJ whole genome shotgun (WGS) entry which is preliminary data.</text>
</comment>
<proteinExistence type="predicted"/>
<evidence type="ECO:0000313" key="2">
    <source>
        <dbReference type="EMBL" id="PME59981.1"/>
    </source>
</evidence>